<accession>A0A918F4W7</accession>
<dbReference type="Proteomes" id="UP000603865">
    <property type="component" value="Unassembled WGS sequence"/>
</dbReference>
<reference evidence="2" key="2">
    <citation type="submission" date="2020-09" db="EMBL/GenBank/DDBJ databases">
        <authorList>
            <person name="Sun Q."/>
            <person name="Ohkuma M."/>
        </authorList>
    </citation>
    <scope>NUCLEOTIDE SEQUENCE</scope>
    <source>
        <strain evidence="2">JCM 31311</strain>
    </source>
</reference>
<organism evidence="2 3">
    <name type="scientific">Deinococcus ruber</name>
    <dbReference type="NCBI Taxonomy" id="1848197"/>
    <lineage>
        <taxon>Bacteria</taxon>
        <taxon>Thermotogati</taxon>
        <taxon>Deinococcota</taxon>
        <taxon>Deinococci</taxon>
        <taxon>Deinococcales</taxon>
        <taxon>Deinococcaceae</taxon>
        <taxon>Deinococcus</taxon>
    </lineage>
</organism>
<evidence type="ECO:0000256" key="1">
    <source>
        <dbReference type="SAM" id="MobiDB-lite"/>
    </source>
</evidence>
<dbReference type="AlphaFoldDB" id="A0A918F4W7"/>
<feature type="region of interest" description="Disordered" evidence="1">
    <location>
        <begin position="31"/>
        <end position="52"/>
    </location>
</feature>
<gene>
    <name evidence="2" type="ORF">GCM10008957_17090</name>
</gene>
<reference evidence="2" key="1">
    <citation type="journal article" date="2014" name="Int. J. Syst. Evol. Microbiol.">
        <title>Complete genome sequence of Corynebacterium casei LMG S-19264T (=DSM 44701T), isolated from a smear-ripened cheese.</title>
        <authorList>
            <consortium name="US DOE Joint Genome Institute (JGI-PGF)"/>
            <person name="Walter F."/>
            <person name="Albersmeier A."/>
            <person name="Kalinowski J."/>
            <person name="Ruckert C."/>
        </authorList>
    </citation>
    <scope>NUCLEOTIDE SEQUENCE</scope>
    <source>
        <strain evidence="2">JCM 31311</strain>
    </source>
</reference>
<dbReference type="EMBL" id="BMQL01000007">
    <property type="protein sequence ID" value="GGR04764.1"/>
    <property type="molecule type" value="Genomic_DNA"/>
</dbReference>
<comment type="caution">
    <text evidence="2">The sequence shown here is derived from an EMBL/GenBank/DDBJ whole genome shotgun (WGS) entry which is preliminary data.</text>
</comment>
<sequence length="52" mass="5473">MWIGTVLFFGVLAAVGMLSARRQARINKAMQQMGDGPEGSGPRVGVNVPGPF</sequence>
<name>A0A918F4W7_9DEIO</name>
<evidence type="ECO:0000313" key="2">
    <source>
        <dbReference type="EMBL" id="GGR04764.1"/>
    </source>
</evidence>
<protein>
    <submittedName>
        <fullName evidence="2">Uncharacterized protein</fullName>
    </submittedName>
</protein>
<proteinExistence type="predicted"/>
<keyword evidence="3" id="KW-1185">Reference proteome</keyword>
<dbReference type="RefSeq" id="WP_189089354.1">
    <property type="nucleotide sequence ID" value="NZ_BMQL01000007.1"/>
</dbReference>
<evidence type="ECO:0000313" key="3">
    <source>
        <dbReference type="Proteomes" id="UP000603865"/>
    </source>
</evidence>